<dbReference type="PANTHER" id="PTHR10209">
    <property type="entry name" value="OXIDOREDUCTASE, 2OG-FE II OXYGENASE FAMILY PROTEIN"/>
    <property type="match status" value="1"/>
</dbReference>
<keyword evidence="4" id="KW-0408">Iron</keyword>
<dbReference type="GO" id="GO:0046872">
    <property type="term" value="F:metal ion binding"/>
    <property type="evidence" value="ECO:0007669"/>
    <property type="project" value="UniProtKB-KW"/>
</dbReference>
<comment type="similarity">
    <text evidence="1">Belongs to the iron/ascorbate-dependent oxidoreductase family.</text>
</comment>
<dbReference type="GO" id="GO:0051213">
    <property type="term" value="F:dioxygenase activity"/>
    <property type="evidence" value="ECO:0007669"/>
    <property type="project" value="UniProtKB-ARBA"/>
</dbReference>
<protein>
    <recommendedName>
        <fullName evidence="5">Fe2OG dioxygenase domain-containing protein</fullName>
    </recommendedName>
</protein>
<keyword evidence="2" id="KW-0479">Metal-binding</keyword>
<proteinExistence type="inferred from homology"/>
<dbReference type="InterPro" id="IPR005123">
    <property type="entry name" value="Oxoglu/Fe-dep_dioxygenase_dom"/>
</dbReference>
<name>A0A6V7Q2J7_ANACO</name>
<dbReference type="Pfam" id="PF03171">
    <property type="entry name" value="2OG-FeII_Oxy"/>
    <property type="match status" value="1"/>
</dbReference>
<evidence type="ECO:0000256" key="1">
    <source>
        <dbReference type="ARBA" id="ARBA00008056"/>
    </source>
</evidence>
<evidence type="ECO:0000259" key="5">
    <source>
        <dbReference type="PROSITE" id="PS51471"/>
    </source>
</evidence>
<evidence type="ECO:0000313" key="6">
    <source>
        <dbReference type="EMBL" id="CAD1837218.1"/>
    </source>
</evidence>
<gene>
    <name evidence="6" type="ORF">CB5_LOCUS20429</name>
</gene>
<evidence type="ECO:0000256" key="4">
    <source>
        <dbReference type="ARBA" id="ARBA00023004"/>
    </source>
</evidence>
<dbReference type="PROSITE" id="PS51471">
    <property type="entry name" value="FE2OG_OXY"/>
    <property type="match status" value="1"/>
</dbReference>
<feature type="domain" description="Fe2OG dioxygenase" evidence="5">
    <location>
        <begin position="62"/>
        <end position="162"/>
    </location>
</feature>
<dbReference type="InterPro" id="IPR044861">
    <property type="entry name" value="IPNS-like_FE2OG_OXY"/>
</dbReference>
<evidence type="ECO:0000256" key="3">
    <source>
        <dbReference type="ARBA" id="ARBA00023002"/>
    </source>
</evidence>
<dbReference type="Gene3D" id="2.60.120.330">
    <property type="entry name" value="B-lactam Antibiotic, Isopenicillin N Synthase, Chain"/>
    <property type="match status" value="1"/>
</dbReference>
<dbReference type="PANTHER" id="PTHR10209:SF714">
    <property type="entry name" value="1-AMINOCYCLOPROPANE-1-CARBOXYLATE OXIDASE HOMOLOG 11-RELATED"/>
    <property type="match status" value="1"/>
</dbReference>
<dbReference type="SUPFAM" id="SSF51197">
    <property type="entry name" value="Clavaminate synthase-like"/>
    <property type="match status" value="1"/>
</dbReference>
<evidence type="ECO:0000256" key="2">
    <source>
        <dbReference type="ARBA" id="ARBA00022723"/>
    </source>
</evidence>
<dbReference type="AlphaFoldDB" id="A0A6V7Q2J7"/>
<organism evidence="6">
    <name type="scientific">Ananas comosus var. bracteatus</name>
    <name type="common">red pineapple</name>
    <dbReference type="NCBI Taxonomy" id="296719"/>
    <lineage>
        <taxon>Eukaryota</taxon>
        <taxon>Viridiplantae</taxon>
        <taxon>Streptophyta</taxon>
        <taxon>Embryophyta</taxon>
        <taxon>Tracheophyta</taxon>
        <taxon>Spermatophyta</taxon>
        <taxon>Magnoliopsida</taxon>
        <taxon>Liliopsida</taxon>
        <taxon>Poales</taxon>
        <taxon>Bromeliaceae</taxon>
        <taxon>Bromelioideae</taxon>
        <taxon>Ananas</taxon>
    </lineage>
</organism>
<sequence>MAGHAHLRLRWLARSADDLPQICREAIMDFRDHILGVAEALCELLSEALGLSPDYLRSMNCAITQLMVAHYYPPCPEPELTLGTAKHTDPSFLTVLLQDEIGGLQVLHQGRWVDVSPIPGALVVNIGDLLQLVSNDKFKSIEHRVLASAKGPRISVAVFFNPSFDEKNLTGPSKSCCRKLILRRTGMLLWPSTS</sequence>
<dbReference type="EMBL" id="LR862131">
    <property type="protein sequence ID" value="CAD1837218.1"/>
    <property type="molecule type" value="Genomic_DNA"/>
</dbReference>
<reference evidence="6" key="1">
    <citation type="submission" date="2020-07" db="EMBL/GenBank/DDBJ databases">
        <authorList>
            <person name="Lin J."/>
        </authorList>
    </citation>
    <scope>NUCLEOTIDE SEQUENCE</scope>
</reference>
<accession>A0A6V7Q2J7</accession>
<keyword evidence="3" id="KW-0560">Oxidoreductase</keyword>
<dbReference type="InterPro" id="IPR027443">
    <property type="entry name" value="IPNS-like_sf"/>
</dbReference>